<evidence type="ECO:0000256" key="5">
    <source>
        <dbReference type="ARBA" id="ARBA00023163"/>
    </source>
</evidence>
<keyword evidence="2" id="KW-0862">Zinc</keyword>
<dbReference type="SUPFAM" id="SSF57701">
    <property type="entry name" value="Zn2/Cys6 DNA-binding domain"/>
    <property type="match status" value="1"/>
</dbReference>
<evidence type="ECO:0000256" key="4">
    <source>
        <dbReference type="ARBA" id="ARBA00023125"/>
    </source>
</evidence>
<keyword evidence="6" id="KW-0539">Nucleus</keyword>
<feature type="compositionally biased region" description="Low complexity" evidence="7">
    <location>
        <begin position="112"/>
        <end position="121"/>
    </location>
</feature>
<evidence type="ECO:0000256" key="7">
    <source>
        <dbReference type="SAM" id="MobiDB-lite"/>
    </source>
</evidence>
<comment type="caution">
    <text evidence="9">The sequence shown here is derived from an EMBL/GenBank/DDBJ whole genome shotgun (WGS) entry which is preliminary data.</text>
</comment>
<dbReference type="PROSITE" id="PS50048">
    <property type="entry name" value="ZN2_CY6_FUNGAL_2"/>
    <property type="match status" value="1"/>
</dbReference>
<dbReference type="SMART" id="SM00066">
    <property type="entry name" value="GAL4"/>
    <property type="match status" value="1"/>
</dbReference>
<feature type="compositionally biased region" description="Low complexity" evidence="7">
    <location>
        <begin position="15"/>
        <end position="36"/>
    </location>
</feature>
<dbReference type="Proteomes" id="UP001244011">
    <property type="component" value="Unassembled WGS sequence"/>
</dbReference>
<reference evidence="9" key="1">
    <citation type="submission" date="2023-06" db="EMBL/GenBank/DDBJ databases">
        <title>Genome-scale phylogeny and comparative genomics of the fungal order Sordariales.</title>
        <authorList>
            <consortium name="Lawrence Berkeley National Laboratory"/>
            <person name="Hensen N."/>
            <person name="Bonometti L."/>
            <person name="Westerberg I."/>
            <person name="Brannstrom I.O."/>
            <person name="Guillou S."/>
            <person name="Cros-Aarteil S."/>
            <person name="Calhoun S."/>
            <person name="Haridas S."/>
            <person name="Kuo A."/>
            <person name="Mondo S."/>
            <person name="Pangilinan J."/>
            <person name="Riley R."/>
            <person name="Labutti K."/>
            <person name="Andreopoulos B."/>
            <person name="Lipzen A."/>
            <person name="Chen C."/>
            <person name="Yanf M."/>
            <person name="Daum C."/>
            <person name="Ng V."/>
            <person name="Clum A."/>
            <person name="Steindorff A."/>
            <person name="Ohm R."/>
            <person name="Martin F."/>
            <person name="Silar P."/>
            <person name="Natvig D."/>
            <person name="Lalanne C."/>
            <person name="Gautier V."/>
            <person name="Ament-Velasquez S.L."/>
            <person name="Kruys A."/>
            <person name="Hutchinson M.I."/>
            <person name="Powell A.J."/>
            <person name="Barry K."/>
            <person name="Miller A.N."/>
            <person name="Grigoriev I.V."/>
            <person name="Debuchy R."/>
            <person name="Gladieux P."/>
            <person name="Thoren M.H."/>
            <person name="Johannesson H."/>
        </authorList>
    </citation>
    <scope>NUCLEOTIDE SEQUENCE</scope>
    <source>
        <strain evidence="9">8032-3</strain>
    </source>
</reference>
<feature type="region of interest" description="Disordered" evidence="7">
    <location>
        <begin position="15"/>
        <end position="43"/>
    </location>
</feature>
<dbReference type="GO" id="GO:0045944">
    <property type="term" value="P:positive regulation of transcription by RNA polymerase II"/>
    <property type="evidence" value="ECO:0007669"/>
    <property type="project" value="TreeGrafter"/>
</dbReference>
<sequence>MSNVRPANLTTSLSAATANPAGNGPAATAFATPAPTDRTRRSIRSRDGCLTCKRRKVKCDEQRPRCSHCERLNMECKWQPRSNPAARRRQQHEMANIGSDPNHVPPSPFTENSTNSASPSIASSFQPLQAVDEVFDYASFMWDSRDFWQQTSPDVGQNHNVGALDAHVVLQHAPDMTFAGPNMLDGPPQTPARTDSAGLGDSMAIAPPGWSSRLMEWFAQSGIPPILAEVETRKKWLAMRQVVMEMAATSRLVRCAILAFSDVLLSRSDSSWVPSQNNHYEGAVAEMETCDSSLKEHSHQRECLLAALFFLSYVDILECRLVPAHSNLKRAYGLFQQGDKNSFVTVEKQFLLWIRLLDGRAVSAGGEGLFLSKDDELLLVEASPATVDGDADDPSKEDHLDDEGIEDVLFQVLYQPGIVFYQKVQSFMGRISKIDPWHRSRGTVEDETEVMNIGMSIAADLRTLYDQRPPLMDYAVAGKLTEPHVSAHLSFAITRAFRTYLSNYYASKVHLHRVAYKTLPLTREASDALDHIRRLARLIVDSLDAEDTLPVNMLWPLLMLGVEEQNLEERAWVKTQILRMEKVAGNARITAQVLEEVQARQDASKTRVDIRSVMHAVFNACFAIL</sequence>
<comment type="subcellular location">
    <subcellularLocation>
        <location evidence="1">Nucleus</location>
    </subcellularLocation>
</comment>
<dbReference type="PANTHER" id="PTHR37534:SF49">
    <property type="entry name" value="LYSINE BIOSYNTHESIS REGULATORY PROTEIN LYS14"/>
    <property type="match status" value="1"/>
</dbReference>
<accession>A0AAJ0BRM6</accession>
<dbReference type="Gene3D" id="4.10.240.10">
    <property type="entry name" value="Zn(2)-C6 fungal-type DNA-binding domain"/>
    <property type="match status" value="1"/>
</dbReference>
<dbReference type="CDD" id="cd00067">
    <property type="entry name" value="GAL4"/>
    <property type="match status" value="1"/>
</dbReference>
<keyword evidence="3" id="KW-0805">Transcription regulation</keyword>
<dbReference type="EMBL" id="MU839031">
    <property type="protein sequence ID" value="KAK1763021.1"/>
    <property type="molecule type" value="Genomic_DNA"/>
</dbReference>
<evidence type="ECO:0000259" key="8">
    <source>
        <dbReference type="PROSITE" id="PS50048"/>
    </source>
</evidence>
<keyword evidence="5" id="KW-0804">Transcription</keyword>
<feature type="region of interest" description="Disordered" evidence="7">
    <location>
        <begin position="96"/>
        <end position="121"/>
    </location>
</feature>
<evidence type="ECO:0000256" key="2">
    <source>
        <dbReference type="ARBA" id="ARBA00022833"/>
    </source>
</evidence>
<evidence type="ECO:0000256" key="1">
    <source>
        <dbReference type="ARBA" id="ARBA00004123"/>
    </source>
</evidence>
<dbReference type="Pfam" id="PF11951">
    <property type="entry name" value="Fungal_trans_2"/>
    <property type="match status" value="1"/>
</dbReference>
<feature type="region of interest" description="Disordered" evidence="7">
    <location>
        <begin position="181"/>
        <end position="200"/>
    </location>
</feature>
<feature type="domain" description="Zn(2)-C6 fungal-type" evidence="8">
    <location>
        <begin position="48"/>
        <end position="78"/>
    </location>
</feature>
<evidence type="ECO:0000313" key="9">
    <source>
        <dbReference type="EMBL" id="KAK1763021.1"/>
    </source>
</evidence>
<dbReference type="PROSITE" id="PS00463">
    <property type="entry name" value="ZN2_CY6_FUNGAL_1"/>
    <property type="match status" value="1"/>
</dbReference>
<dbReference type="InterPro" id="IPR001138">
    <property type="entry name" value="Zn2Cys6_DnaBD"/>
</dbReference>
<dbReference type="Pfam" id="PF00172">
    <property type="entry name" value="Zn_clus"/>
    <property type="match status" value="1"/>
</dbReference>
<evidence type="ECO:0000256" key="3">
    <source>
        <dbReference type="ARBA" id="ARBA00023015"/>
    </source>
</evidence>
<proteinExistence type="predicted"/>
<name>A0AAJ0BRM6_9PEZI</name>
<dbReference type="GO" id="GO:0005634">
    <property type="term" value="C:nucleus"/>
    <property type="evidence" value="ECO:0007669"/>
    <property type="project" value="UniProtKB-SubCell"/>
</dbReference>
<keyword evidence="4" id="KW-0238">DNA-binding</keyword>
<dbReference type="AlphaFoldDB" id="A0AAJ0BRM6"/>
<dbReference type="GO" id="GO:0000976">
    <property type="term" value="F:transcription cis-regulatory region binding"/>
    <property type="evidence" value="ECO:0007669"/>
    <property type="project" value="TreeGrafter"/>
</dbReference>
<evidence type="ECO:0000313" key="10">
    <source>
        <dbReference type="Proteomes" id="UP001244011"/>
    </source>
</evidence>
<dbReference type="GeneID" id="85308171"/>
<gene>
    <name evidence="9" type="ORF">QBC33DRAFT_460366</name>
</gene>
<dbReference type="GO" id="GO:0008270">
    <property type="term" value="F:zinc ion binding"/>
    <property type="evidence" value="ECO:0007669"/>
    <property type="project" value="InterPro"/>
</dbReference>
<keyword evidence="10" id="KW-1185">Reference proteome</keyword>
<dbReference type="PANTHER" id="PTHR37534">
    <property type="entry name" value="TRANSCRIPTIONAL ACTIVATOR PROTEIN UGA3"/>
    <property type="match status" value="1"/>
</dbReference>
<dbReference type="InterPro" id="IPR036864">
    <property type="entry name" value="Zn2-C6_fun-type_DNA-bd_sf"/>
</dbReference>
<dbReference type="RefSeq" id="XP_060279234.1">
    <property type="nucleotide sequence ID" value="XM_060424984.1"/>
</dbReference>
<dbReference type="GO" id="GO:0000981">
    <property type="term" value="F:DNA-binding transcription factor activity, RNA polymerase II-specific"/>
    <property type="evidence" value="ECO:0007669"/>
    <property type="project" value="InterPro"/>
</dbReference>
<evidence type="ECO:0000256" key="6">
    <source>
        <dbReference type="ARBA" id="ARBA00023242"/>
    </source>
</evidence>
<organism evidence="9 10">
    <name type="scientific">Phialemonium atrogriseum</name>
    <dbReference type="NCBI Taxonomy" id="1093897"/>
    <lineage>
        <taxon>Eukaryota</taxon>
        <taxon>Fungi</taxon>
        <taxon>Dikarya</taxon>
        <taxon>Ascomycota</taxon>
        <taxon>Pezizomycotina</taxon>
        <taxon>Sordariomycetes</taxon>
        <taxon>Sordariomycetidae</taxon>
        <taxon>Cephalothecales</taxon>
        <taxon>Cephalothecaceae</taxon>
        <taxon>Phialemonium</taxon>
    </lineage>
</organism>
<dbReference type="InterPro" id="IPR021858">
    <property type="entry name" value="Fun_TF"/>
</dbReference>
<protein>
    <recommendedName>
        <fullName evidence="8">Zn(2)-C6 fungal-type domain-containing protein</fullName>
    </recommendedName>
</protein>